<evidence type="ECO:0000256" key="2">
    <source>
        <dbReference type="ARBA" id="ARBA00022840"/>
    </source>
</evidence>
<dbReference type="InterPro" id="IPR027417">
    <property type="entry name" value="P-loop_NTPase"/>
</dbReference>
<dbReference type="AlphaFoldDB" id="A0A1H9Y9Y2"/>
<keyword evidence="5" id="KW-1185">Reference proteome</keyword>
<accession>A0A1H9Y9Y2</accession>
<gene>
    <name evidence="4" type="ORF">SAMN04487772_101217</name>
</gene>
<dbReference type="GO" id="GO:0005524">
    <property type="term" value="F:ATP binding"/>
    <property type="evidence" value="ECO:0007669"/>
    <property type="project" value="UniProtKB-KW"/>
</dbReference>
<dbReference type="Gene3D" id="3.40.50.300">
    <property type="entry name" value="P-loop containing nucleotide triphosphate hydrolases"/>
    <property type="match status" value="1"/>
</dbReference>
<dbReference type="GO" id="GO:0009898">
    <property type="term" value="C:cytoplasmic side of plasma membrane"/>
    <property type="evidence" value="ECO:0007669"/>
    <property type="project" value="TreeGrafter"/>
</dbReference>
<dbReference type="GO" id="GO:0051782">
    <property type="term" value="P:negative regulation of cell division"/>
    <property type="evidence" value="ECO:0007669"/>
    <property type="project" value="TreeGrafter"/>
</dbReference>
<dbReference type="SUPFAM" id="SSF52540">
    <property type="entry name" value="P-loop containing nucleoside triphosphate hydrolases"/>
    <property type="match status" value="1"/>
</dbReference>
<evidence type="ECO:0000313" key="4">
    <source>
        <dbReference type="EMBL" id="SES65236.1"/>
    </source>
</evidence>
<reference evidence="4 5" key="1">
    <citation type="submission" date="2016-10" db="EMBL/GenBank/DDBJ databases">
        <authorList>
            <person name="de Groot N.N."/>
        </authorList>
    </citation>
    <scope>NUCLEOTIDE SEQUENCE [LARGE SCALE GENOMIC DNA]</scope>
    <source>
        <strain evidence="4 5">DSM 1801</strain>
    </source>
</reference>
<dbReference type="PANTHER" id="PTHR43384:SF6">
    <property type="entry name" value="SEPTUM SITE-DETERMINING PROTEIN MIND HOMOLOG, CHLOROPLASTIC"/>
    <property type="match status" value="1"/>
</dbReference>
<dbReference type="Pfam" id="PF13614">
    <property type="entry name" value="AAA_31"/>
    <property type="match status" value="1"/>
</dbReference>
<feature type="domain" description="AAA" evidence="3">
    <location>
        <begin position="16"/>
        <end position="149"/>
    </location>
</feature>
<dbReference type="RefSeq" id="WP_092475182.1">
    <property type="nucleotide sequence ID" value="NZ_FOHN01000001.1"/>
</dbReference>
<proteinExistence type="predicted"/>
<organism evidence="4 5">
    <name type="scientific">[Clostridium] polysaccharolyticum</name>
    <dbReference type="NCBI Taxonomy" id="29364"/>
    <lineage>
        <taxon>Bacteria</taxon>
        <taxon>Bacillati</taxon>
        <taxon>Bacillota</taxon>
        <taxon>Clostridia</taxon>
        <taxon>Lachnospirales</taxon>
        <taxon>Lachnospiraceae</taxon>
    </lineage>
</organism>
<dbReference type="InterPro" id="IPR050625">
    <property type="entry name" value="ParA/MinD_ATPase"/>
</dbReference>
<sequence>MSSKNGKLVAVWGSSGAGKTTFAINLALALAKKQLESLVILTDINAPDLKVLLPFEKDLKSMGYLWTRQDADKTDIYNACVVTKSEYICLMGYTKGENAFSYSDYTKDNVFRIYEEMRTMADYVIVDCVPNLAYNMLTTVALETADCVVRMGEAKKKSFSFFDSSLPLLADSRYEREKHIRLLSKVKSDMPIEIAKKYLGCDLELPYIEEAQKQMMEGMLLSGIKDPCYVAVIKEIAERIEKEES</sequence>
<keyword evidence="2" id="KW-0067">ATP-binding</keyword>
<protein>
    <submittedName>
        <fullName evidence="4">CobQ/CobB/MinD/ParA nucleotide binding domain-containing protein</fullName>
    </submittedName>
</protein>
<dbReference type="GO" id="GO:0005829">
    <property type="term" value="C:cytosol"/>
    <property type="evidence" value="ECO:0007669"/>
    <property type="project" value="TreeGrafter"/>
</dbReference>
<dbReference type="OrthoDB" id="1705293at2"/>
<name>A0A1H9Y9Y2_9FIRM</name>
<keyword evidence="1" id="KW-0547">Nucleotide-binding</keyword>
<evidence type="ECO:0000259" key="3">
    <source>
        <dbReference type="Pfam" id="PF13614"/>
    </source>
</evidence>
<dbReference type="STRING" id="29364.SAMN04487772_101217"/>
<dbReference type="PANTHER" id="PTHR43384">
    <property type="entry name" value="SEPTUM SITE-DETERMINING PROTEIN MIND HOMOLOG, CHLOROPLASTIC-RELATED"/>
    <property type="match status" value="1"/>
</dbReference>
<dbReference type="InterPro" id="IPR025669">
    <property type="entry name" value="AAA_dom"/>
</dbReference>
<dbReference type="EMBL" id="FOHN01000001">
    <property type="protein sequence ID" value="SES65236.1"/>
    <property type="molecule type" value="Genomic_DNA"/>
</dbReference>
<evidence type="ECO:0000313" key="5">
    <source>
        <dbReference type="Proteomes" id="UP000199800"/>
    </source>
</evidence>
<dbReference type="GO" id="GO:0016887">
    <property type="term" value="F:ATP hydrolysis activity"/>
    <property type="evidence" value="ECO:0007669"/>
    <property type="project" value="TreeGrafter"/>
</dbReference>
<dbReference type="Proteomes" id="UP000199800">
    <property type="component" value="Unassembled WGS sequence"/>
</dbReference>
<evidence type="ECO:0000256" key="1">
    <source>
        <dbReference type="ARBA" id="ARBA00022741"/>
    </source>
</evidence>